<evidence type="ECO:0000256" key="5">
    <source>
        <dbReference type="ARBA" id="ARBA00023136"/>
    </source>
</evidence>
<keyword evidence="4 6" id="KW-1133">Transmembrane helix</keyword>
<feature type="transmembrane region" description="Helical" evidence="6">
    <location>
        <begin position="69"/>
        <end position="89"/>
    </location>
</feature>
<dbReference type="GO" id="GO:0016020">
    <property type="term" value="C:membrane"/>
    <property type="evidence" value="ECO:0007669"/>
    <property type="project" value="UniProtKB-SubCell"/>
</dbReference>
<evidence type="ECO:0000256" key="1">
    <source>
        <dbReference type="ARBA" id="ARBA00004141"/>
    </source>
</evidence>
<reference evidence="7 8" key="1">
    <citation type="submission" date="2019-04" db="EMBL/GenBank/DDBJ databases">
        <title>Natronospirillum operosus gen. nov., sp. nov., a haloalkaliphilic satellite isolated from decaying biomass of laboratory culture of cyanobacterium Geitlerinema sp. and proposal of Natronospirillaceae fam. nov. and Saccharospirillaceae fam. nov.</title>
        <authorList>
            <person name="Kevbrin V."/>
            <person name="Boltyanskaya Y."/>
            <person name="Koziaeva V."/>
            <person name="Grouzdev D.S."/>
            <person name="Park M."/>
            <person name="Cho J."/>
        </authorList>
    </citation>
    <scope>NUCLEOTIDE SEQUENCE [LARGE SCALE GENOMIC DNA]</scope>
    <source>
        <strain evidence="7 8">G-116</strain>
    </source>
</reference>
<sequence length="120" mass="12849">MSPASVLLAVAACLGALAVSLGALGGHAMQARLSAEQLVTWETATRYLMWHVLAAVAIALAAREPLLSAAWLMLIGGVLFSFSLYGWLLLQFRPLVFVTPVGGLVMIAGWLWLVWQTLSN</sequence>
<accession>A0A4Z0W5V7</accession>
<comment type="caution">
    <text evidence="7">The sequence shown here is derived from an EMBL/GenBank/DDBJ whole genome shotgun (WGS) entry which is preliminary data.</text>
</comment>
<evidence type="ECO:0000313" key="8">
    <source>
        <dbReference type="Proteomes" id="UP000297475"/>
    </source>
</evidence>
<dbReference type="Proteomes" id="UP000297475">
    <property type="component" value="Unassembled WGS sequence"/>
</dbReference>
<dbReference type="EMBL" id="SRMF01000017">
    <property type="protein sequence ID" value="TGG90076.1"/>
    <property type="molecule type" value="Genomic_DNA"/>
</dbReference>
<dbReference type="InterPro" id="IPR006696">
    <property type="entry name" value="DUF423"/>
</dbReference>
<dbReference type="RefSeq" id="WP_135485023.1">
    <property type="nucleotide sequence ID" value="NZ_SRMF01000017.1"/>
</dbReference>
<gene>
    <name evidence="7" type="ORF">E4656_19605</name>
</gene>
<comment type="subcellular location">
    <subcellularLocation>
        <location evidence="1">Membrane</location>
        <topology evidence="1">Multi-pass membrane protein</topology>
    </subcellularLocation>
</comment>
<comment type="similarity">
    <text evidence="2">Belongs to the UPF0382 family.</text>
</comment>
<feature type="transmembrane region" description="Helical" evidence="6">
    <location>
        <begin position="95"/>
        <end position="115"/>
    </location>
</feature>
<proteinExistence type="inferred from homology"/>
<name>A0A4Z0W5V7_9GAMM</name>
<dbReference type="Pfam" id="PF04241">
    <property type="entry name" value="DUF423"/>
    <property type="match status" value="1"/>
</dbReference>
<dbReference type="PANTHER" id="PTHR43461:SF1">
    <property type="entry name" value="TRANSMEMBRANE PROTEIN 256"/>
    <property type="match status" value="1"/>
</dbReference>
<dbReference type="OrthoDB" id="9802121at2"/>
<protein>
    <submittedName>
        <fullName evidence="7">DUF423 domain-containing protein</fullName>
    </submittedName>
</protein>
<dbReference type="AlphaFoldDB" id="A0A4Z0W5V7"/>
<dbReference type="PANTHER" id="PTHR43461">
    <property type="entry name" value="TRANSMEMBRANE PROTEIN 256"/>
    <property type="match status" value="1"/>
</dbReference>
<evidence type="ECO:0000256" key="4">
    <source>
        <dbReference type="ARBA" id="ARBA00022989"/>
    </source>
</evidence>
<keyword evidence="8" id="KW-1185">Reference proteome</keyword>
<evidence type="ECO:0000256" key="3">
    <source>
        <dbReference type="ARBA" id="ARBA00022692"/>
    </source>
</evidence>
<keyword evidence="5 6" id="KW-0472">Membrane</keyword>
<keyword evidence="3 6" id="KW-0812">Transmembrane</keyword>
<feature type="transmembrane region" description="Helical" evidence="6">
    <location>
        <begin position="45"/>
        <end position="62"/>
    </location>
</feature>
<organism evidence="7 8">
    <name type="scientific">Natronospirillum operosum</name>
    <dbReference type="NCBI Taxonomy" id="2759953"/>
    <lineage>
        <taxon>Bacteria</taxon>
        <taxon>Pseudomonadati</taxon>
        <taxon>Pseudomonadota</taxon>
        <taxon>Gammaproteobacteria</taxon>
        <taxon>Oceanospirillales</taxon>
        <taxon>Natronospirillaceae</taxon>
        <taxon>Natronospirillum</taxon>
    </lineage>
</organism>
<evidence type="ECO:0000256" key="6">
    <source>
        <dbReference type="SAM" id="Phobius"/>
    </source>
</evidence>
<evidence type="ECO:0000313" key="7">
    <source>
        <dbReference type="EMBL" id="TGG90076.1"/>
    </source>
</evidence>
<evidence type="ECO:0000256" key="2">
    <source>
        <dbReference type="ARBA" id="ARBA00009694"/>
    </source>
</evidence>